<comment type="caution">
    <text evidence="1">The sequence shown here is derived from an EMBL/GenBank/DDBJ whole genome shotgun (WGS) entry which is preliminary data.</text>
</comment>
<name>A0A9N8E258_9STRA</name>
<protein>
    <submittedName>
        <fullName evidence="1">Uncharacterized protein</fullName>
    </submittedName>
</protein>
<accession>A0A9N8E258</accession>
<evidence type="ECO:0000313" key="1">
    <source>
        <dbReference type="EMBL" id="CAB9510815.1"/>
    </source>
</evidence>
<organism evidence="1 2">
    <name type="scientific">Seminavis robusta</name>
    <dbReference type="NCBI Taxonomy" id="568900"/>
    <lineage>
        <taxon>Eukaryota</taxon>
        <taxon>Sar</taxon>
        <taxon>Stramenopiles</taxon>
        <taxon>Ochrophyta</taxon>
        <taxon>Bacillariophyta</taxon>
        <taxon>Bacillariophyceae</taxon>
        <taxon>Bacillariophycidae</taxon>
        <taxon>Naviculales</taxon>
        <taxon>Naviculaceae</taxon>
        <taxon>Seminavis</taxon>
    </lineage>
</organism>
<keyword evidence="2" id="KW-1185">Reference proteome</keyword>
<dbReference type="AlphaFoldDB" id="A0A9N8E258"/>
<gene>
    <name evidence="1" type="ORF">SEMRO_454_G146281.1</name>
</gene>
<evidence type="ECO:0000313" key="2">
    <source>
        <dbReference type="Proteomes" id="UP001153069"/>
    </source>
</evidence>
<proteinExistence type="predicted"/>
<reference evidence="1" key="1">
    <citation type="submission" date="2020-06" db="EMBL/GenBank/DDBJ databases">
        <authorList>
            <consortium name="Plant Systems Biology data submission"/>
        </authorList>
    </citation>
    <scope>NUCLEOTIDE SEQUENCE</scope>
    <source>
        <strain evidence="1">D6</strain>
    </source>
</reference>
<dbReference type="EMBL" id="CAICTM010000453">
    <property type="protein sequence ID" value="CAB9510815.1"/>
    <property type="molecule type" value="Genomic_DNA"/>
</dbReference>
<dbReference type="Proteomes" id="UP001153069">
    <property type="component" value="Unassembled WGS sequence"/>
</dbReference>
<sequence length="111" mass="12464">MKISANSWKEIYELGGLGPGVCYRFKAYSWGTVAYRYGWSLGKNRALCEVRPSPEAFQDSCVNDCTPLHVSPEQRNCRRARIGYFGIGSTWPLSNRYPAAMRARGCFRSGG</sequence>